<dbReference type="WBParaSite" id="jg22558">
    <property type="protein sequence ID" value="jg22558"/>
    <property type="gene ID" value="jg22558"/>
</dbReference>
<protein>
    <submittedName>
        <fullName evidence="2">Uncharacterized protein</fullName>
    </submittedName>
</protein>
<dbReference type="AlphaFoldDB" id="A0A915DST9"/>
<name>A0A915DST9_9BILA</name>
<organism evidence="1 2">
    <name type="scientific">Ditylenchus dipsaci</name>
    <dbReference type="NCBI Taxonomy" id="166011"/>
    <lineage>
        <taxon>Eukaryota</taxon>
        <taxon>Metazoa</taxon>
        <taxon>Ecdysozoa</taxon>
        <taxon>Nematoda</taxon>
        <taxon>Chromadorea</taxon>
        <taxon>Rhabditida</taxon>
        <taxon>Tylenchina</taxon>
        <taxon>Tylenchomorpha</taxon>
        <taxon>Sphaerularioidea</taxon>
        <taxon>Anguinidae</taxon>
        <taxon>Anguininae</taxon>
        <taxon>Ditylenchus</taxon>
    </lineage>
</organism>
<accession>A0A915DST9</accession>
<reference evidence="2" key="1">
    <citation type="submission" date="2022-11" db="UniProtKB">
        <authorList>
            <consortium name="WormBaseParasite"/>
        </authorList>
    </citation>
    <scope>IDENTIFICATION</scope>
</reference>
<proteinExistence type="predicted"/>
<sequence length="83" mass="9162">STEKWQCWKSGIPLALTSSVACLAISSDHTFRWVTLSRPLVDGRDYAPGTPFCFTPQALLRMAVAIPCLRMSLCTTSWVTQIA</sequence>
<keyword evidence="1" id="KW-1185">Reference proteome</keyword>
<evidence type="ECO:0000313" key="1">
    <source>
        <dbReference type="Proteomes" id="UP000887574"/>
    </source>
</evidence>
<evidence type="ECO:0000313" key="2">
    <source>
        <dbReference type="WBParaSite" id="jg22558"/>
    </source>
</evidence>
<dbReference type="Proteomes" id="UP000887574">
    <property type="component" value="Unplaced"/>
</dbReference>